<name>A0A6M1SRU4_9BACT</name>
<dbReference type="AlphaFoldDB" id="A0A6M1SRU4"/>
<evidence type="ECO:0000313" key="1">
    <source>
        <dbReference type="EMBL" id="NGP77809.1"/>
    </source>
</evidence>
<organism evidence="1 2">
    <name type="scientific">Halalkalibaculum roseum</name>
    <dbReference type="NCBI Taxonomy" id="2709311"/>
    <lineage>
        <taxon>Bacteria</taxon>
        <taxon>Pseudomonadati</taxon>
        <taxon>Balneolota</taxon>
        <taxon>Balneolia</taxon>
        <taxon>Balneolales</taxon>
        <taxon>Balneolaceae</taxon>
        <taxon>Halalkalibaculum</taxon>
    </lineage>
</organism>
<reference evidence="1 2" key="1">
    <citation type="submission" date="2020-02" db="EMBL/GenBank/DDBJ databases">
        <title>Balneolaceae bacterium YR4-1, complete genome.</title>
        <authorList>
            <person name="Li Y."/>
            <person name="Wu S."/>
        </authorList>
    </citation>
    <scope>NUCLEOTIDE SEQUENCE [LARGE SCALE GENOMIC DNA]</scope>
    <source>
        <strain evidence="1 2">YR4-1</strain>
    </source>
</reference>
<comment type="caution">
    <text evidence="1">The sequence shown here is derived from an EMBL/GenBank/DDBJ whole genome shotgun (WGS) entry which is preliminary data.</text>
</comment>
<evidence type="ECO:0000313" key="2">
    <source>
        <dbReference type="Proteomes" id="UP000473278"/>
    </source>
</evidence>
<proteinExistence type="predicted"/>
<sequence>MSFELNNEKATDVLIWWVEGADGSIDYREEETVKKVIEDVNYSLETFYQETLMHLGGLSTENLKELVEDAVEWGADHFDEHRKQRTVALLYVIAECNGTITDEQQEKIDKVKEAFGVEDPEDF</sequence>
<dbReference type="EMBL" id="JAALLT010000004">
    <property type="protein sequence ID" value="NGP77809.1"/>
    <property type="molecule type" value="Genomic_DNA"/>
</dbReference>
<dbReference type="SUPFAM" id="SSF158682">
    <property type="entry name" value="TerB-like"/>
    <property type="match status" value="1"/>
</dbReference>
<dbReference type="Proteomes" id="UP000473278">
    <property type="component" value="Unassembled WGS sequence"/>
</dbReference>
<dbReference type="InterPro" id="IPR029024">
    <property type="entry name" value="TerB-like"/>
</dbReference>
<gene>
    <name evidence="1" type="ORF">G3570_14265</name>
</gene>
<dbReference type="Gene3D" id="1.10.3680.10">
    <property type="entry name" value="TerB-like"/>
    <property type="match status" value="1"/>
</dbReference>
<protein>
    <recommendedName>
        <fullName evidence="3">Co-chaperone DjlA N-terminal domain-containing protein</fullName>
    </recommendedName>
</protein>
<accession>A0A6M1SRU4</accession>
<dbReference type="RefSeq" id="WP_165143505.1">
    <property type="nucleotide sequence ID" value="NZ_JAALLT010000004.1"/>
</dbReference>
<keyword evidence="2" id="KW-1185">Reference proteome</keyword>
<evidence type="ECO:0008006" key="3">
    <source>
        <dbReference type="Google" id="ProtNLM"/>
    </source>
</evidence>